<protein>
    <submittedName>
        <fullName evidence="2">Uncharacterized protein</fullName>
    </submittedName>
</protein>
<organism evidence="2">
    <name type="scientific">Arundo donax</name>
    <name type="common">Giant reed</name>
    <name type="synonym">Donax arundinaceus</name>
    <dbReference type="NCBI Taxonomy" id="35708"/>
    <lineage>
        <taxon>Eukaryota</taxon>
        <taxon>Viridiplantae</taxon>
        <taxon>Streptophyta</taxon>
        <taxon>Embryophyta</taxon>
        <taxon>Tracheophyta</taxon>
        <taxon>Spermatophyta</taxon>
        <taxon>Magnoliopsida</taxon>
        <taxon>Liliopsida</taxon>
        <taxon>Poales</taxon>
        <taxon>Poaceae</taxon>
        <taxon>PACMAD clade</taxon>
        <taxon>Arundinoideae</taxon>
        <taxon>Arundineae</taxon>
        <taxon>Arundo</taxon>
    </lineage>
</organism>
<evidence type="ECO:0000313" key="2">
    <source>
        <dbReference type="EMBL" id="JAE09613.1"/>
    </source>
</evidence>
<feature type="compositionally biased region" description="Polar residues" evidence="1">
    <location>
        <begin position="1"/>
        <end position="25"/>
    </location>
</feature>
<evidence type="ECO:0000256" key="1">
    <source>
        <dbReference type="SAM" id="MobiDB-lite"/>
    </source>
</evidence>
<proteinExistence type="predicted"/>
<feature type="compositionally biased region" description="Polar residues" evidence="1">
    <location>
        <begin position="41"/>
        <end position="50"/>
    </location>
</feature>
<feature type="region of interest" description="Disordered" evidence="1">
    <location>
        <begin position="1"/>
        <end position="50"/>
    </location>
</feature>
<sequence>MYHNKVTSIHANDSIQPPLNFYRSSKQGKHIPLENKAMTPTHHSQVARNR</sequence>
<reference evidence="2" key="2">
    <citation type="journal article" date="2015" name="Data Brief">
        <title>Shoot transcriptome of the giant reed, Arundo donax.</title>
        <authorList>
            <person name="Barrero R.A."/>
            <person name="Guerrero F.D."/>
            <person name="Moolhuijzen P."/>
            <person name="Goolsby J.A."/>
            <person name="Tidwell J."/>
            <person name="Bellgard S.E."/>
            <person name="Bellgard M.I."/>
        </authorList>
    </citation>
    <scope>NUCLEOTIDE SEQUENCE</scope>
    <source>
        <tissue evidence="2">Shoot tissue taken approximately 20 cm above the soil surface</tissue>
    </source>
</reference>
<name>A0A0A9FMU3_ARUDO</name>
<accession>A0A0A9FMU3</accession>
<dbReference type="AlphaFoldDB" id="A0A0A9FMU3"/>
<dbReference type="EMBL" id="GBRH01188283">
    <property type="protein sequence ID" value="JAE09613.1"/>
    <property type="molecule type" value="Transcribed_RNA"/>
</dbReference>
<reference evidence="2" key="1">
    <citation type="submission" date="2014-09" db="EMBL/GenBank/DDBJ databases">
        <authorList>
            <person name="Magalhaes I.L.F."/>
            <person name="Oliveira U."/>
            <person name="Santos F.R."/>
            <person name="Vidigal T.H.D.A."/>
            <person name="Brescovit A.D."/>
            <person name="Santos A.J."/>
        </authorList>
    </citation>
    <scope>NUCLEOTIDE SEQUENCE</scope>
    <source>
        <tissue evidence="2">Shoot tissue taken approximately 20 cm above the soil surface</tissue>
    </source>
</reference>